<protein>
    <submittedName>
        <fullName evidence="2">Uncharacterized protein</fullName>
    </submittedName>
</protein>
<proteinExistence type="predicted"/>
<dbReference type="RefSeq" id="WP_310499466.1">
    <property type="nucleotide sequence ID" value="NZ_JAVDSB010000004.1"/>
</dbReference>
<name>A0ABU1NWV1_9BACL</name>
<gene>
    <name evidence="2" type="ORF">J2736_003104</name>
</gene>
<sequence>MGQENQDNQETKSHPASNSKQTPVITWEQPQPTELKPDSSSSNVIDMDTYRRLNPTTIDTEATVTVRELPTLLNEETVHLIIISSGFGQKHAMQTNTIHCRAA</sequence>
<evidence type="ECO:0000313" key="2">
    <source>
        <dbReference type="EMBL" id="MDR6551915.1"/>
    </source>
</evidence>
<evidence type="ECO:0000256" key="1">
    <source>
        <dbReference type="SAM" id="MobiDB-lite"/>
    </source>
</evidence>
<feature type="region of interest" description="Disordered" evidence="1">
    <location>
        <begin position="1"/>
        <end position="46"/>
    </location>
</feature>
<reference evidence="2 3" key="1">
    <citation type="submission" date="2023-07" db="EMBL/GenBank/DDBJ databases">
        <title>Sorghum-associated microbial communities from plants grown in Nebraska, USA.</title>
        <authorList>
            <person name="Schachtman D."/>
        </authorList>
    </citation>
    <scope>NUCLEOTIDE SEQUENCE [LARGE SCALE GENOMIC DNA]</scope>
    <source>
        <strain evidence="2 3">CC258</strain>
    </source>
</reference>
<feature type="compositionally biased region" description="Polar residues" evidence="1">
    <location>
        <begin position="1"/>
        <end position="44"/>
    </location>
</feature>
<dbReference type="EMBL" id="JAVDSB010000004">
    <property type="protein sequence ID" value="MDR6551915.1"/>
    <property type="molecule type" value="Genomic_DNA"/>
</dbReference>
<comment type="caution">
    <text evidence="2">The sequence shown here is derived from an EMBL/GenBank/DDBJ whole genome shotgun (WGS) entry which is preliminary data.</text>
</comment>
<dbReference type="Proteomes" id="UP001267290">
    <property type="component" value="Unassembled WGS sequence"/>
</dbReference>
<accession>A0ABU1NWV1</accession>
<keyword evidence="3" id="KW-1185">Reference proteome</keyword>
<evidence type="ECO:0000313" key="3">
    <source>
        <dbReference type="Proteomes" id="UP001267290"/>
    </source>
</evidence>
<organism evidence="2 3">
    <name type="scientific">Paenibacillus qinlingensis</name>
    <dbReference type="NCBI Taxonomy" id="1837343"/>
    <lineage>
        <taxon>Bacteria</taxon>
        <taxon>Bacillati</taxon>
        <taxon>Bacillota</taxon>
        <taxon>Bacilli</taxon>
        <taxon>Bacillales</taxon>
        <taxon>Paenibacillaceae</taxon>
        <taxon>Paenibacillus</taxon>
    </lineage>
</organism>